<sequence>MDVDEQTKRKLLADLRASAREIARAKSRRKEAVQAALDAGLPRQEIADALGMHRNSVYAITRSE</sequence>
<dbReference type="HOGENOM" id="CLU_2748692_0_0_11"/>
<dbReference type="Proteomes" id="UP000004778">
    <property type="component" value="Unassembled WGS sequence"/>
</dbReference>
<dbReference type="AlphaFoldDB" id="C0W529"/>
<protein>
    <submittedName>
        <fullName evidence="1">Uncharacterized protein</fullName>
    </submittedName>
</protein>
<organism evidence="1 2">
    <name type="scientific">Actinomyces urogenitalis DSM 15434</name>
    <dbReference type="NCBI Taxonomy" id="525246"/>
    <lineage>
        <taxon>Bacteria</taxon>
        <taxon>Bacillati</taxon>
        <taxon>Actinomycetota</taxon>
        <taxon>Actinomycetes</taxon>
        <taxon>Actinomycetales</taxon>
        <taxon>Actinomycetaceae</taxon>
        <taxon>Actinomyces</taxon>
    </lineage>
</organism>
<evidence type="ECO:0000313" key="2">
    <source>
        <dbReference type="Proteomes" id="UP000004778"/>
    </source>
</evidence>
<dbReference type="RefSeq" id="WP_006547940.1">
    <property type="nucleotide sequence ID" value="NZ_DS999574.1"/>
</dbReference>
<gene>
    <name evidence="1" type="ORF">HMPREF0058_0973</name>
</gene>
<keyword evidence="2" id="KW-1185">Reference proteome</keyword>
<accession>C0W529</accession>
<proteinExistence type="predicted"/>
<name>C0W529_9ACTO</name>
<reference evidence="1 2" key="1">
    <citation type="submission" date="2009-01" db="EMBL/GenBank/DDBJ databases">
        <authorList>
            <person name="Qin X."/>
            <person name="Bachman B."/>
            <person name="Battles P."/>
            <person name="Bell A."/>
            <person name="Bess C."/>
            <person name="Bickham C."/>
            <person name="Chaboub L."/>
            <person name="Chen D."/>
            <person name="Coyle M."/>
            <person name="Deiros D.R."/>
            <person name="Dinh H."/>
            <person name="Forbes L."/>
            <person name="Fowler G."/>
            <person name="Francisco L."/>
            <person name="Fu Q."/>
            <person name="Gubbala S."/>
            <person name="Hale W."/>
            <person name="Han Y."/>
            <person name="Hemphill L."/>
            <person name="Highlander S.K."/>
            <person name="Hirani K."/>
            <person name="Hogues M."/>
            <person name="Jackson L."/>
            <person name="Jakkamsetti A."/>
            <person name="Javaid M."/>
            <person name="Jiang H."/>
            <person name="Korchina V."/>
            <person name="Kovar C."/>
            <person name="Lara F."/>
            <person name="Lee S."/>
            <person name="Mata R."/>
            <person name="Mathew T."/>
            <person name="Moen C."/>
            <person name="Morales K."/>
            <person name="Munidasa M."/>
            <person name="Nazareth L."/>
            <person name="Ngo R."/>
            <person name="Nguyen L."/>
            <person name="Okwuonu G."/>
            <person name="Ongeri F."/>
            <person name="Patil S."/>
            <person name="Petrosino J."/>
            <person name="Pham C."/>
            <person name="Pham P."/>
            <person name="Pu L.-L."/>
            <person name="Puazo M."/>
            <person name="Raj R."/>
            <person name="Reid J."/>
            <person name="Rouhana J."/>
            <person name="Saada N."/>
            <person name="Shang Y."/>
            <person name="Simmons D."/>
            <person name="Thornton R."/>
            <person name="Warren J."/>
            <person name="Weissenberger G."/>
            <person name="Zhang J."/>
            <person name="Zhang L."/>
            <person name="Zhou C."/>
            <person name="Zhu D."/>
            <person name="Muzny D."/>
            <person name="Worley K."/>
            <person name="Gibbs R."/>
        </authorList>
    </citation>
    <scope>NUCLEOTIDE SEQUENCE [LARGE SCALE GENOMIC DNA]</scope>
    <source>
        <strain evidence="1 2">DSM 15434</strain>
    </source>
</reference>
<evidence type="ECO:0000313" key="1">
    <source>
        <dbReference type="EMBL" id="EEH66186.1"/>
    </source>
</evidence>
<dbReference type="Pfam" id="PF13384">
    <property type="entry name" value="HTH_23"/>
    <property type="match status" value="1"/>
</dbReference>
<dbReference type="EMBL" id="ACFH01000061">
    <property type="protein sequence ID" value="EEH66186.1"/>
    <property type="molecule type" value="Genomic_DNA"/>
</dbReference>
<comment type="caution">
    <text evidence="1">The sequence shown here is derived from an EMBL/GenBank/DDBJ whole genome shotgun (WGS) entry which is preliminary data.</text>
</comment>